<protein>
    <recommendedName>
        <fullName evidence="12">Glycosyltransferase RgtA/B/C/D-like domain-containing protein</fullName>
    </recommendedName>
</protein>
<keyword evidence="7 9" id="KW-0472">Membrane</keyword>
<dbReference type="Proteomes" id="UP000831921">
    <property type="component" value="Chromosome"/>
</dbReference>
<keyword evidence="2" id="KW-1003">Cell membrane</keyword>
<feature type="transmembrane region" description="Helical" evidence="9">
    <location>
        <begin position="325"/>
        <end position="345"/>
    </location>
</feature>
<feature type="transmembrane region" description="Helical" evidence="9">
    <location>
        <begin position="236"/>
        <end position="255"/>
    </location>
</feature>
<evidence type="ECO:0000256" key="2">
    <source>
        <dbReference type="ARBA" id="ARBA00022475"/>
    </source>
</evidence>
<feature type="region of interest" description="Disordered" evidence="8">
    <location>
        <begin position="465"/>
        <end position="484"/>
    </location>
</feature>
<reference evidence="10 11" key="1">
    <citation type="submission" date="2022-05" db="EMBL/GenBank/DDBJ databases">
        <title>S8-45 Sphingomonas ultraviolaceadurans.</title>
        <authorList>
            <person name="Liu Y."/>
        </authorList>
    </citation>
    <scope>NUCLEOTIDE SEQUENCE [LARGE SCALE GENOMIC DNA]</scope>
    <source>
        <strain evidence="10 11">S8-45</strain>
    </source>
</reference>
<evidence type="ECO:0000256" key="1">
    <source>
        <dbReference type="ARBA" id="ARBA00004651"/>
    </source>
</evidence>
<dbReference type="RefSeq" id="WP_249504701.1">
    <property type="nucleotide sequence ID" value="NZ_CP097253.1"/>
</dbReference>
<feature type="transmembrane region" description="Helical" evidence="9">
    <location>
        <begin position="178"/>
        <end position="197"/>
    </location>
</feature>
<keyword evidence="6 9" id="KW-1133">Transmembrane helix</keyword>
<dbReference type="EMBL" id="CP097253">
    <property type="protein sequence ID" value="UUR08931.1"/>
    <property type="molecule type" value="Genomic_DNA"/>
</dbReference>
<evidence type="ECO:0000256" key="9">
    <source>
        <dbReference type="SAM" id="Phobius"/>
    </source>
</evidence>
<feature type="transmembrane region" description="Helical" evidence="9">
    <location>
        <begin position="139"/>
        <end position="166"/>
    </location>
</feature>
<keyword evidence="4" id="KW-0808">Transferase</keyword>
<sequence length="484" mass="52146">MQLTVEPDEAWILLSTAETWGVRVPQTIATGVPTITTGGLHLITHGFLALFTLDILAHRAITIAAGTAMLFLGFRIFRAAEHDHGLALAGTVLMAATPGILLQASLALGEVMAFTLLLASAAHWTWHGRNSASAALVTGLLLGLACATRINLLVSLGAFLLFVLVFHWGDWAKLRHAAVALVVALLANGAITALHYWSGGGGLGERETTLLSVATGARTVRDLPYLLESFEVANQLFPFLLVAGIALAWLFRRTVPRKDEGARASDLAGLLITIGGAMLLAWVVQAPIPHLRYLWPATACLWTGGILVLLDWFNSPHKRQTRAMLHLLVVVAFFGSFASNVRALLVGDSVILAYQFMGLSPRYAAPGQPQGFDSMLQKKQAQLVADLPPIARIEALAPETAMPTVLLSGRSVYPLDRAPRSGGERVLITTPADYRIWNPGPRFSDWRARHTREVFAIGGHALLHVEPSAPPAPHDRRSLGSHTL</sequence>
<feature type="transmembrane region" description="Helical" evidence="9">
    <location>
        <begin position="55"/>
        <end position="74"/>
    </location>
</feature>
<evidence type="ECO:0000256" key="8">
    <source>
        <dbReference type="SAM" id="MobiDB-lite"/>
    </source>
</evidence>
<dbReference type="PANTHER" id="PTHR33908:SF11">
    <property type="entry name" value="MEMBRANE PROTEIN"/>
    <property type="match status" value="1"/>
</dbReference>
<keyword evidence="11" id="KW-1185">Reference proteome</keyword>
<comment type="subcellular location">
    <subcellularLocation>
        <location evidence="1">Cell membrane</location>
        <topology evidence="1">Multi-pass membrane protein</topology>
    </subcellularLocation>
</comment>
<evidence type="ECO:0000256" key="5">
    <source>
        <dbReference type="ARBA" id="ARBA00022692"/>
    </source>
</evidence>
<organism evidence="10 11">
    <name type="scientific">Sphingomonas glaciei</name>
    <dbReference type="NCBI Taxonomy" id="2938948"/>
    <lineage>
        <taxon>Bacteria</taxon>
        <taxon>Pseudomonadati</taxon>
        <taxon>Pseudomonadota</taxon>
        <taxon>Alphaproteobacteria</taxon>
        <taxon>Sphingomonadales</taxon>
        <taxon>Sphingomonadaceae</taxon>
        <taxon>Sphingomonas</taxon>
    </lineage>
</organism>
<evidence type="ECO:0000256" key="4">
    <source>
        <dbReference type="ARBA" id="ARBA00022679"/>
    </source>
</evidence>
<keyword evidence="5 9" id="KW-0812">Transmembrane</keyword>
<evidence type="ECO:0000256" key="7">
    <source>
        <dbReference type="ARBA" id="ARBA00023136"/>
    </source>
</evidence>
<accession>A0ABY5MY49</accession>
<proteinExistence type="predicted"/>
<feature type="transmembrane region" description="Helical" evidence="9">
    <location>
        <begin position="267"/>
        <end position="288"/>
    </location>
</feature>
<feature type="transmembrane region" description="Helical" evidence="9">
    <location>
        <begin position="294"/>
        <end position="313"/>
    </location>
</feature>
<evidence type="ECO:0008006" key="12">
    <source>
        <dbReference type="Google" id="ProtNLM"/>
    </source>
</evidence>
<feature type="transmembrane region" description="Helical" evidence="9">
    <location>
        <begin position="86"/>
        <end position="119"/>
    </location>
</feature>
<dbReference type="PANTHER" id="PTHR33908">
    <property type="entry name" value="MANNOSYLTRANSFERASE YKCB-RELATED"/>
    <property type="match status" value="1"/>
</dbReference>
<gene>
    <name evidence="10" type="ORF">M1K48_04695</name>
</gene>
<name>A0ABY5MY49_9SPHN</name>
<dbReference type="InterPro" id="IPR050297">
    <property type="entry name" value="LipidA_mod_glycosyltrf_83"/>
</dbReference>
<keyword evidence="3" id="KW-0328">Glycosyltransferase</keyword>
<evidence type="ECO:0000256" key="3">
    <source>
        <dbReference type="ARBA" id="ARBA00022676"/>
    </source>
</evidence>
<evidence type="ECO:0000313" key="11">
    <source>
        <dbReference type="Proteomes" id="UP000831921"/>
    </source>
</evidence>
<evidence type="ECO:0000313" key="10">
    <source>
        <dbReference type="EMBL" id="UUR08931.1"/>
    </source>
</evidence>
<evidence type="ECO:0000256" key="6">
    <source>
        <dbReference type="ARBA" id="ARBA00022989"/>
    </source>
</evidence>